<dbReference type="PANTHER" id="PTHR13326:SF21">
    <property type="entry name" value="PSEUDOURIDYLATE SYNTHASE PUS7L"/>
    <property type="match status" value="1"/>
</dbReference>
<evidence type="ECO:0000313" key="4">
    <source>
        <dbReference type="EMBL" id="MDK6027795.1"/>
    </source>
</evidence>
<dbReference type="InterPro" id="IPR011760">
    <property type="entry name" value="PsdUridine_synth_TruD_insert"/>
</dbReference>
<dbReference type="Gene3D" id="3.30.70.3160">
    <property type="match status" value="1"/>
</dbReference>
<dbReference type="Proteomes" id="UP001529235">
    <property type="component" value="Unassembled WGS sequence"/>
</dbReference>
<dbReference type="Gene3D" id="1.10.1510.30">
    <property type="match status" value="1"/>
</dbReference>
<proteinExistence type="inferred from homology"/>
<evidence type="ECO:0000313" key="5">
    <source>
        <dbReference type="Proteomes" id="UP001529235"/>
    </source>
</evidence>
<dbReference type="GO" id="GO:0160150">
    <property type="term" value="F:tRNA pseudouridine(13) synthase activity"/>
    <property type="evidence" value="ECO:0007669"/>
    <property type="project" value="UniProtKB-EC"/>
</dbReference>
<dbReference type="InterPro" id="IPR020103">
    <property type="entry name" value="PsdUridine_synth_cat_dom_sf"/>
</dbReference>
<keyword evidence="2 4" id="KW-0413">Isomerase</keyword>
<evidence type="ECO:0000256" key="2">
    <source>
        <dbReference type="ARBA" id="ARBA00023235"/>
    </source>
</evidence>
<name>A0ABD4Z4F6_9CREN</name>
<dbReference type="AlphaFoldDB" id="A0ABD4Z4F6"/>
<evidence type="ECO:0000256" key="1">
    <source>
        <dbReference type="ARBA" id="ARBA00007953"/>
    </source>
</evidence>
<accession>A0ABD4Z4F6</accession>
<gene>
    <name evidence="4" type="primary">truD</name>
    <name evidence="4" type="ORF">QPL79_00205</name>
</gene>
<dbReference type="EC" id="5.4.99.27" evidence="4"/>
<sequence length="404" mass="47488">MSFSSKYMLDILLGLHVYTYPSQNNCFNSECVEIRRPEGFVVTEYVNSINLRELFYELQKEGRVAQFSRDDYNNYCAYVVKKRNIDSFSLGQILRKSFRCKDFDLLGLKDAHAIAYQVVLLRGCRDPRPSFKVVYEDASFEAYAWFCDKIKPVLMHDMNEFNIILSIKSSSFLEEFSRTINLLREHNNQFLNFFGYQRFGSRKPVTHILGKALINEDFEKFFNVLCINFGKSPKGFVESLEKLICSLELHDIEKKLGQLLKHVLYGKIIRLFTHAYQAYLFNRILSSIWLSIVETKNIKDAFHVLKKEYRYVPLPGYNTQVNENIRRFLDEVMEIEGITLEKFCLRKLNQLCFSGDYRDSIALATNLNYRYNKNELILTFNLSPGSYATILLREIIRCNPMLYT</sequence>
<keyword evidence="5" id="KW-1185">Reference proteome</keyword>
<protein>
    <submittedName>
        <fullName evidence="4">tRNA pseudouridine(13) synthase TruD</fullName>
        <ecNumber evidence="4">5.4.99.27</ecNumber>
    </submittedName>
</protein>
<organism evidence="4 5">
    <name type="scientific">Ignisphaera cupida</name>
    <dbReference type="NCBI Taxonomy" id="3050454"/>
    <lineage>
        <taxon>Archaea</taxon>
        <taxon>Thermoproteota</taxon>
        <taxon>Thermoprotei</taxon>
        <taxon>Desulfurococcales</taxon>
        <taxon>Desulfurococcaceae</taxon>
        <taxon>Ignisphaera</taxon>
    </lineage>
</organism>
<comment type="similarity">
    <text evidence="1">Belongs to the pseudouridine synthase TruD family.</text>
</comment>
<dbReference type="SUPFAM" id="SSF55120">
    <property type="entry name" value="Pseudouridine synthase"/>
    <property type="match status" value="1"/>
</dbReference>
<dbReference type="GO" id="GO:0001522">
    <property type="term" value="P:pseudouridine synthesis"/>
    <property type="evidence" value="ECO:0007669"/>
    <property type="project" value="UniProtKB-ARBA"/>
</dbReference>
<dbReference type="InterPro" id="IPR001656">
    <property type="entry name" value="PsdUridine_synth_TruD"/>
</dbReference>
<dbReference type="PIRSF" id="PIRSF037016">
    <property type="entry name" value="Pseudouridin_synth_euk_prd"/>
    <property type="match status" value="1"/>
</dbReference>
<feature type="domain" description="TRUD" evidence="3">
    <location>
        <begin position="189"/>
        <end position="363"/>
    </location>
</feature>
<reference evidence="4 5" key="1">
    <citation type="submission" date="2023-05" db="EMBL/GenBank/DDBJ databases">
        <title>A new hyperthermophilic archaea 'Ignisphaera cupida' sp. nov. and description of the family 'Ignisphaeraceae' fam. nov.</title>
        <authorList>
            <person name="Podosokorskaya O.A."/>
            <person name="Elcheninov A.G."/>
            <person name="Klukina A."/>
            <person name="Merkel A.Y."/>
        </authorList>
    </citation>
    <scope>NUCLEOTIDE SEQUENCE [LARGE SCALE GENOMIC DNA]</scope>
    <source>
        <strain evidence="4 5">4213-co</strain>
    </source>
</reference>
<comment type="caution">
    <text evidence="4">The sequence shown here is derived from an EMBL/GenBank/DDBJ whole genome shotgun (WGS) entry which is preliminary data.</text>
</comment>
<dbReference type="PROSITE" id="PS50984">
    <property type="entry name" value="TRUD"/>
    <property type="match status" value="1"/>
</dbReference>
<evidence type="ECO:0000259" key="3">
    <source>
        <dbReference type="PROSITE" id="PS50984"/>
    </source>
</evidence>
<dbReference type="Gene3D" id="3.30.2350.20">
    <property type="entry name" value="TruD, catalytic domain"/>
    <property type="match status" value="2"/>
</dbReference>
<dbReference type="RefSeq" id="WP_285272779.1">
    <property type="nucleotide sequence ID" value="NZ_JASNVW010000001.1"/>
</dbReference>
<dbReference type="PANTHER" id="PTHR13326">
    <property type="entry name" value="TRNA PSEUDOURIDINE SYNTHASE D"/>
    <property type="match status" value="1"/>
</dbReference>
<dbReference type="InterPro" id="IPR042214">
    <property type="entry name" value="TruD_catalytic"/>
</dbReference>
<dbReference type="Pfam" id="PF01142">
    <property type="entry name" value="TruD"/>
    <property type="match status" value="2"/>
</dbReference>
<dbReference type="EMBL" id="JASNVW010000001">
    <property type="protein sequence ID" value="MDK6027795.1"/>
    <property type="molecule type" value="Genomic_DNA"/>
</dbReference>